<keyword evidence="9 13" id="KW-0063">Aspartyl esterase</keyword>
<dbReference type="PROSITE" id="PS00503">
    <property type="entry name" value="PECTINESTERASE_2"/>
    <property type="match status" value="1"/>
</dbReference>
<dbReference type="InterPro" id="IPR012334">
    <property type="entry name" value="Pectin_lyas_fold"/>
</dbReference>
<accession>A0AAV6WFT2</accession>
<evidence type="ECO:0000256" key="11">
    <source>
        <dbReference type="ARBA" id="ARBA00047928"/>
    </source>
</evidence>
<dbReference type="GO" id="GO:0030599">
    <property type="term" value="F:pectinesterase activity"/>
    <property type="evidence" value="ECO:0007669"/>
    <property type="project" value="UniProtKB-UniRule"/>
</dbReference>
<dbReference type="CDD" id="cd15798">
    <property type="entry name" value="PMEI-like_3"/>
    <property type="match status" value="1"/>
</dbReference>
<dbReference type="InterPro" id="IPR018040">
    <property type="entry name" value="Pectinesterase_Tyr_AS"/>
</dbReference>
<evidence type="ECO:0000259" key="14">
    <source>
        <dbReference type="SMART" id="SM00856"/>
    </source>
</evidence>
<keyword evidence="13" id="KW-0732">Signal</keyword>
<evidence type="ECO:0000313" key="15">
    <source>
        <dbReference type="EMBL" id="KAG8365850.1"/>
    </source>
</evidence>
<keyword evidence="8 13" id="KW-0378">Hydrolase</keyword>
<evidence type="ECO:0000256" key="4">
    <source>
        <dbReference type="ARBA" id="ARBA00007786"/>
    </source>
</evidence>
<keyword evidence="10 13" id="KW-0961">Cell wall biogenesis/degradation</keyword>
<dbReference type="InterPro" id="IPR006501">
    <property type="entry name" value="Pectinesterase_inhib_dom"/>
</dbReference>
<name>A0AAV6WFT2_9LAMI</name>
<dbReference type="GO" id="GO:0004857">
    <property type="term" value="F:enzyme inhibitor activity"/>
    <property type="evidence" value="ECO:0007669"/>
    <property type="project" value="InterPro"/>
</dbReference>
<evidence type="ECO:0000256" key="10">
    <source>
        <dbReference type="ARBA" id="ARBA00023316"/>
    </source>
</evidence>
<proteinExistence type="inferred from homology"/>
<sequence>MASPNFLCSMLKSIFSLMIIGITFGVSNSIQDKPFKTSLKTLCEMSLYPITCYHSLTPLIDSKHDSFDSLVLYKLSIQTSITEVSRVYKDFFENGISTQKLEDLKDIRSLISPIESCHVLFSLALHNLNWSLPTLITTVKILETRGDYKTWLSATIANLQTCIDGFEYAPDGVRKIVTENLENSTKLVSNSLSIISKIDEYYTGSQDEPDRNITSDRDPAWLSFEDKKILYDSKTMVKPDVVVAADGSGKYKTIREALNVVPLNSNRRFIIYVKKGIYNEIVRVEQNKWNVMMFGDGMDNTIVSGNLNVASGTSTFMSATFGALGKGFIARDMGFQNTAGAAKFQAVALLSASDQSVFYRCKMDAYQDILCTYSNRQFYRECKIYGTVDFIFGFASVVIQSSSILVKRPLPGQKNTITAQGKSVANSISGISIQNCNILAAENLVGVRTFLGRPWKDFSTTIFMENQLGSLIDPQGWLPWIDNVTPPGTIYYAEYNNKGPGAITTNRVQWKGVRVNINPGEASKFTVKSFISGAQWLPATGVPFQQGL</sequence>
<dbReference type="EC" id="3.1.1.11" evidence="5 13"/>
<dbReference type="Pfam" id="PF01095">
    <property type="entry name" value="Pectinesterase"/>
    <property type="match status" value="1"/>
</dbReference>
<evidence type="ECO:0000256" key="9">
    <source>
        <dbReference type="ARBA" id="ARBA00023085"/>
    </source>
</evidence>
<dbReference type="GO" id="GO:0042545">
    <property type="term" value="P:cell wall modification"/>
    <property type="evidence" value="ECO:0007669"/>
    <property type="project" value="UniProtKB-UniRule"/>
</dbReference>
<feature type="signal peptide" evidence="13">
    <location>
        <begin position="1"/>
        <end position="25"/>
    </location>
</feature>
<dbReference type="Pfam" id="PF04043">
    <property type="entry name" value="PMEI"/>
    <property type="match status" value="1"/>
</dbReference>
<dbReference type="GO" id="GO:0045490">
    <property type="term" value="P:pectin catabolic process"/>
    <property type="evidence" value="ECO:0007669"/>
    <property type="project" value="UniProtKB-UniRule"/>
</dbReference>
<dbReference type="AlphaFoldDB" id="A0AAV6WFT2"/>
<keyword evidence="7 13" id="KW-0964">Secreted</keyword>
<dbReference type="InterPro" id="IPR000070">
    <property type="entry name" value="Pectinesterase_cat"/>
</dbReference>
<comment type="similarity">
    <text evidence="3">In the N-terminal section; belongs to the PMEI family.</text>
</comment>
<comment type="catalytic activity">
    <reaction evidence="11 13">
        <text>[(1-&gt;4)-alpha-D-galacturonosyl methyl ester](n) + n H2O = [(1-&gt;4)-alpha-D-galacturonosyl](n) + n methanol + n H(+)</text>
        <dbReference type="Rhea" id="RHEA:22380"/>
        <dbReference type="Rhea" id="RHEA-COMP:14570"/>
        <dbReference type="Rhea" id="RHEA-COMP:14573"/>
        <dbReference type="ChEBI" id="CHEBI:15377"/>
        <dbReference type="ChEBI" id="CHEBI:15378"/>
        <dbReference type="ChEBI" id="CHEBI:17790"/>
        <dbReference type="ChEBI" id="CHEBI:140522"/>
        <dbReference type="ChEBI" id="CHEBI:140523"/>
        <dbReference type="EC" id="3.1.1.11"/>
    </reaction>
</comment>
<evidence type="ECO:0000313" key="16">
    <source>
        <dbReference type="Proteomes" id="UP000826271"/>
    </source>
</evidence>
<evidence type="ECO:0000256" key="13">
    <source>
        <dbReference type="RuleBase" id="RU000589"/>
    </source>
</evidence>
<organism evidence="15 16">
    <name type="scientific">Buddleja alternifolia</name>
    <dbReference type="NCBI Taxonomy" id="168488"/>
    <lineage>
        <taxon>Eukaryota</taxon>
        <taxon>Viridiplantae</taxon>
        <taxon>Streptophyta</taxon>
        <taxon>Embryophyta</taxon>
        <taxon>Tracheophyta</taxon>
        <taxon>Spermatophyta</taxon>
        <taxon>Magnoliopsida</taxon>
        <taxon>eudicotyledons</taxon>
        <taxon>Gunneridae</taxon>
        <taxon>Pentapetalae</taxon>
        <taxon>asterids</taxon>
        <taxon>lamiids</taxon>
        <taxon>Lamiales</taxon>
        <taxon>Scrophulariaceae</taxon>
        <taxon>Buddlejeae</taxon>
        <taxon>Buddleja</taxon>
    </lineage>
</organism>
<dbReference type="PROSITE" id="PS00800">
    <property type="entry name" value="PECTINESTERASE_1"/>
    <property type="match status" value="1"/>
</dbReference>
<feature type="domain" description="Pectinesterase inhibitor" evidence="14">
    <location>
        <begin position="34"/>
        <end position="194"/>
    </location>
</feature>
<evidence type="ECO:0000256" key="6">
    <source>
        <dbReference type="ARBA" id="ARBA00022512"/>
    </source>
</evidence>
<evidence type="ECO:0000256" key="12">
    <source>
        <dbReference type="PROSITE-ProRule" id="PRU10040"/>
    </source>
</evidence>
<dbReference type="EMBL" id="WHWC01000017">
    <property type="protein sequence ID" value="KAG8365850.1"/>
    <property type="molecule type" value="Genomic_DNA"/>
</dbReference>
<comment type="similarity">
    <text evidence="4">In the C-terminal section; belongs to the pectinesterase family.</text>
</comment>
<dbReference type="SMART" id="SM00856">
    <property type="entry name" value="PMEI"/>
    <property type="match status" value="1"/>
</dbReference>
<dbReference type="InterPro" id="IPR035513">
    <property type="entry name" value="Invertase/methylesterase_inhib"/>
</dbReference>
<keyword evidence="6 13" id="KW-0134">Cell wall</keyword>
<feature type="active site" evidence="12">
    <location>
        <position position="389"/>
    </location>
</feature>
<comment type="pathway">
    <text evidence="2 13">Glycan metabolism; pectin degradation; 2-dehydro-3-deoxy-D-gluconate from pectin: step 1/5.</text>
</comment>
<evidence type="ECO:0000256" key="7">
    <source>
        <dbReference type="ARBA" id="ARBA00022525"/>
    </source>
</evidence>
<dbReference type="FunFam" id="2.160.20.10:FF:000001">
    <property type="entry name" value="Pectinesterase"/>
    <property type="match status" value="1"/>
</dbReference>
<dbReference type="Gene3D" id="2.160.20.10">
    <property type="entry name" value="Single-stranded right-handed beta-helix, Pectin lyase-like"/>
    <property type="match status" value="1"/>
</dbReference>
<evidence type="ECO:0000256" key="5">
    <source>
        <dbReference type="ARBA" id="ARBA00013229"/>
    </source>
</evidence>
<dbReference type="PANTHER" id="PTHR31707">
    <property type="entry name" value="PECTINESTERASE"/>
    <property type="match status" value="1"/>
</dbReference>
<reference evidence="15" key="1">
    <citation type="submission" date="2019-10" db="EMBL/GenBank/DDBJ databases">
        <authorList>
            <person name="Zhang R."/>
            <person name="Pan Y."/>
            <person name="Wang J."/>
            <person name="Ma R."/>
            <person name="Yu S."/>
        </authorList>
    </citation>
    <scope>NUCLEOTIDE SEQUENCE</scope>
    <source>
        <strain evidence="15">LA-IB0</strain>
        <tissue evidence="15">Leaf</tissue>
    </source>
</reference>
<feature type="chain" id="PRO_5043108295" description="Pectinesterase" evidence="13">
    <location>
        <begin position="26"/>
        <end position="548"/>
    </location>
</feature>
<dbReference type="Proteomes" id="UP000826271">
    <property type="component" value="Unassembled WGS sequence"/>
</dbReference>
<comment type="function">
    <text evidence="13">Acts in the modification of cell walls via demethylesterification of cell wall pectin.</text>
</comment>
<evidence type="ECO:0000256" key="8">
    <source>
        <dbReference type="ARBA" id="ARBA00022801"/>
    </source>
</evidence>
<evidence type="ECO:0000256" key="2">
    <source>
        <dbReference type="ARBA" id="ARBA00005184"/>
    </source>
</evidence>
<keyword evidence="16" id="KW-1185">Reference proteome</keyword>
<evidence type="ECO:0000256" key="1">
    <source>
        <dbReference type="ARBA" id="ARBA00004191"/>
    </source>
</evidence>
<evidence type="ECO:0000256" key="3">
    <source>
        <dbReference type="ARBA" id="ARBA00006027"/>
    </source>
</evidence>
<protein>
    <recommendedName>
        <fullName evidence="5 13">Pectinesterase</fullName>
        <ecNumber evidence="5 13">3.1.1.11</ecNumber>
    </recommendedName>
</protein>
<dbReference type="InterPro" id="IPR011050">
    <property type="entry name" value="Pectin_lyase_fold/virulence"/>
</dbReference>
<comment type="subcellular location">
    <subcellularLocation>
        <location evidence="1 13">Secreted</location>
        <location evidence="1 13">Cell wall</location>
    </subcellularLocation>
</comment>
<dbReference type="SUPFAM" id="SSF101148">
    <property type="entry name" value="Plant invertase/pectin methylesterase inhibitor"/>
    <property type="match status" value="1"/>
</dbReference>
<dbReference type="SUPFAM" id="SSF51126">
    <property type="entry name" value="Pectin lyase-like"/>
    <property type="match status" value="1"/>
</dbReference>
<dbReference type="NCBIfam" id="TIGR01614">
    <property type="entry name" value="PME_inhib"/>
    <property type="match status" value="1"/>
</dbReference>
<dbReference type="Gene3D" id="1.20.140.40">
    <property type="entry name" value="Invertase/pectin methylesterase inhibitor family protein"/>
    <property type="match status" value="1"/>
</dbReference>
<comment type="caution">
    <text evidence="15">The sequence shown here is derived from an EMBL/GenBank/DDBJ whole genome shotgun (WGS) entry which is preliminary data.</text>
</comment>
<gene>
    <name evidence="15" type="ORF">BUALT_Bualt17G0014800</name>
</gene>
<dbReference type="InterPro" id="IPR033131">
    <property type="entry name" value="Pectinesterase_Asp_AS"/>
</dbReference>